<organism evidence="2 3">
    <name type="scientific">Colletotrichum navitas</name>
    <dbReference type="NCBI Taxonomy" id="681940"/>
    <lineage>
        <taxon>Eukaryota</taxon>
        <taxon>Fungi</taxon>
        <taxon>Dikarya</taxon>
        <taxon>Ascomycota</taxon>
        <taxon>Pezizomycotina</taxon>
        <taxon>Sordariomycetes</taxon>
        <taxon>Hypocreomycetidae</taxon>
        <taxon>Glomerellales</taxon>
        <taxon>Glomerellaceae</taxon>
        <taxon>Colletotrichum</taxon>
        <taxon>Colletotrichum graminicola species complex</taxon>
    </lineage>
</organism>
<comment type="caution">
    <text evidence="2">The sequence shown here is derived from an EMBL/GenBank/DDBJ whole genome shotgun (WGS) entry which is preliminary data.</text>
</comment>
<evidence type="ECO:0000313" key="3">
    <source>
        <dbReference type="Proteomes" id="UP001230504"/>
    </source>
</evidence>
<keyword evidence="1" id="KW-0175">Coiled coil</keyword>
<dbReference type="RefSeq" id="XP_060406812.1">
    <property type="nucleotide sequence ID" value="XM_060564434.1"/>
</dbReference>
<protein>
    <submittedName>
        <fullName evidence="2">Uncharacterized protein</fullName>
    </submittedName>
</protein>
<reference evidence="2" key="1">
    <citation type="submission" date="2021-06" db="EMBL/GenBank/DDBJ databases">
        <title>Comparative genomics, transcriptomics and evolutionary studies reveal genomic signatures of adaptation to plant cell wall in hemibiotrophic fungi.</title>
        <authorList>
            <consortium name="DOE Joint Genome Institute"/>
            <person name="Baroncelli R."/>
            <person name="Diaz J.F."/>
            <person name="Benocci T."/>
            <person name="Peng M."/>
            <person name="Battaglia E."/>
            <person name="Haridas S."/>
            <person name="Andreopoulos W."/>
            <person name="Labutti K."/>
            <person name="Pangilinan J."/>
            <person name="Floch G.L."/>
            <person name="Makela M.R."/>
            <person name="Henrissat B."/>
            <person name="Grigoriev I.V."/>
            <person name="Crouch J.A."/>
            <person name="De Vries R.P."/>
            <person name="Sukno S.A."/>
            <person name="Thon M.R."/>
        </authorList>
    </citation>
    <scope>NUCLEOTIDE SEQUENCE</scope>
    <source>
        <strain evidence="2">CBS 125086</strain>
    </source>
</reference>
<feature type="coiled-coil region" evidence="1">
    <location>
        <begin position="99"/>
        <end position="126"/>
    </location>
</feature>
<evidence type="ECO:0000256" key="1">
    <source>
        <dbReference type="SAM" id="Coils"/>
    </source>
</evidence>
<dbReference type="Proteomes" id="UP001230504">
    <property type="component" value="Unassembled WGS sequence"/>
</dbReference>
<gene>
    <name evidence="2" type="ORF">LY79DRAFT_675384</name>
</gene>
<dbReference type="AlphaFoldDB" id="A0AAD8PIK0"/>
<dbReference type="GeneID" id="85448674"/>
<evidence type="ECO:0000313" key="2">
    <source>
        <dbReference type="EMBL" id="KAK1561705.1"/>
    </source>
</evidence>
<sequence>MASWFADNRLADTADAPLEFSQEPCAKQSDAYNCGIFAIEVVVALLAQSPIPQGIYAAMSRTRLPTESSVLEKKVSEILASRESKTTEPAPAPDYPDINDGVRRQLEALERRIESEERERDDTWSEGLRFLLAAKQAKEAGNDVVALQMYEQALPFPPGQAKLLGKIEKLRSKLGNKLPAETAWAPASTHEGLKRHGRATGDMEGLLATWHRTMTAIEIFWVTPMPEEDC</sequence>
<keyword evidence="3" id="KW-1185">Reference proteome</keyword>
<accession>A0AAD8PIK0</accession>
<dbReference type="EMBL" id="JAHLJV010000246">
    <property type="protein sequence ID" value="KAK1561705.1"/>
    <property type="molecule type" value="Genomic_DNA"/>
</dbReference>
<name>A0AAD8PIK0_9PEZI</name>
<proteinExistence type="predicted"/>